<comment type="function">
    <text evidence="10">Part of the ABC transporter FtsEX involved in cellular division.</text>
</comment>
<evidence type="ECO:0000256" key="8">
    <source>
        <dbReference type="ARBA" id="ARBA00023136"/>
    </source>
</evidence>
<dbReference type="EMBL" id="JAHXRI010000006">
    <property type="protein sequence ID" value="MBZ1350368.1"/>
    <property type="molecule type" value="Genomic_DNA"/>
</dbReference>
<dbReference type="InterPro" id="IPR004513">
    <property type="entry name" value="FtsX"/>
</dbReference>
<feature type="transmembrane region" description="Helical" evidence="11">
    <location>
        <begin position="269"/>
        <end position="292"/>
    </location>
</feature>
<dbReference type="InterPro" id="IPR003838">
    <property type="entry name" value="ABC3_permease_C"/>
</dbReference>
<keyword evidence="4 10" id="KW-1003">Cell membrane</keyword>
<comment type="subcellular location">
    <subcellularLocation>
        <location evidence="10">Cell inner membrane</location>
    </subcellularLocation>
    <subcellularLocation>
        <location evidence="1">Cell membrane</location>
        <topology evidence="1">Multi-pass membrane protein</topology>
    </subcellularLocation>
</comment>
<dbReference type="Proteomes" id="UP000739565">
    <property type="component" value="Unassembled WGS sequence"/>
</dbReference>
<evidence type="ECO:0000256" key="9">
    <source>
        <dbReference type="ARBA" id="ARBA00023306"/>
    </source>
</evidence>
<evidence type="ECO:0000256" key="5">
    <source>
        <dbReference type="ARBA" id="ARBA00022618"/>
    </source>
</evidence>
<feature type="transmembrane region" description="Helical" evidence="11">
    <location>
        <begin position="177"/>
        <end position="198"/>
    </location>
</feature>
<sequence>MKSLLRQHRYALAVTLRRLISQPISSLTNLFVIALALSLPLLGASLLISVEPVARQVSVTPELTIFLKIDAPSTAAEQLAKRIRSEHDHQVSGVRVIPKDRALKDLRENPAWEQALKVLPSNPLPDAVVVGFTSGEDLASRANELARVWRTWPNVDLVQLDSAWVQRLEALLRFGKVGLILLALSVMLVVLATVFNTVRMQALSQREEIGVARLVGATEGFVRRPFLYLGALTCTLAALIGIGIARFALVPLNDALASLARSYDAEFALTLPSIPILILAVLSVACLGALSARWSVERNTRF</sequence>
<evidence type="ECO:0000256" key="11">
    <source>
        <dbReference type="SAM" id="Phobius"/>
    </source>
</evidence>
<proteinExistence type="inferred from homology"/>
<dbReference type="PANTHER" id="PTHR47755">
    <property type="entry name" value="CELL DIVISION PROTEIN FTSX"/>
    <property type="match status" value="1"/>
</dbReference>
<dbReference type="Pfam" id="PF02687">
    <property type="entry name" value="FtsX"/>
    <property type="match status" value="1"/>
</dbReference>
<evidence type="ECO:0000259" key="13">
    <source>
        <dbReference type="Pfam" id="PF18075"/>
    </source>
</evidence>
<organism evidence="14 15">
    <name type="scientific">Zwartia hollandica</name>
    <dbReference type="NCBI Taxonomy" id="324606"/>
    <lineage>
        <taxon>Bacteria</taxon>
        <taxon>Pseudomonadati</taxon>
        <taxon>Pseudomonadota</taxon>
        <taxon>Betaproteobacteria</taxon>
        <taxon>Burkholderiales</taxon>
        <taxon>Alcaligenaceae</taxon>
        <taxon>Zwartia</taxon>
    </lineage>
</organism>
<evidence type="ECO:0000256" key="4">
    <source>
        <dbReference type="ARBA" id="ARBA00022475"/>
    </source>
</evidence>
<evidence type="ECO:0000313" key="14">
    <source>
        <dbReference type="EMBL" id="MBZ1350368.1"/>
    </source>
</evidence>
<feature type="domain" description="ABC3 transporter permease C-terminal" evidence="12">
    <location>
        <begin position="181"/>
        <end position="294"/>
    </location>
</feature>
<accession>A0A953N9C2</accession>
<evidence type="ECO:0000313" key="15">
    <source>
        <dbReference type="Proteomes" id="UP000739565"/>
    </source>
</evidence>
<evidence type="ECO:0000256" key="2">
    <source>
        <dbReference type="ARBA" id="ARBA00007379"/>
    </source>
</evidence>
<dbReference type="PANTHER" id="PTHR47755:SF1">
    <property type="entry name" value="CELL DIVISION PROTEIN FTSX"/>
    <property type="match status" value="1"/>
</dbReference>
<gene>
    <name evidence="14" type="ORF">KZZ10_06885</name>
</gene>
<keyword evidence="8 10" id="KW-0472">Membrane</keyword>
<comment type="similarity">
    <text evidence="2 10">Belongs to the ABC-4 integral membrane protein family. FtsX subfamily.</text>
</comment>
<keyword evidence="10" id="KW-0997">Cell inner membrane</keyword>
<name>A0A953N9C2_9BURK</name>
<comment type="caution">
    <text evidence="14">The sequence shown here is derived from an EMBL/GenBank/DDBJ whole genome shotgun (WGS) entry which is preliminary data.</text>
</comment>
<keyword evidence="6 11" id="KW-0812">Transmembrane</keyword>
<protein>
    <recommendedName>
        <fullName evidence="3 10">Cell division protein FtsX</fullName>
    </recommendedName>
</protein>
<evidence type="ECO:0000256" key="6">
    <source>
        <dbReference type="ARBA" id="ARBA00022692"/>
    </source>
</evidence>
<keyword evidence="15" id="KW-1185">Reference proteome</keyword>
<dbReference type="GO" id="GO:0051301">
    <property type="term" value="P:cell division"/>
    <property type="evidence" value="ECO:0007669"/>
    <property type="project" value="UniProtKB-KW"/>
</dbReference>
<reference evidence="14" key="1">
    <citation type="submission" date="2021-07" db="EMBL/GenBank/DDBJ databases">
        <title>New genus and species of the family Alcaligenaceae.</title>
        <authorList>
            <person name="Hahn M.W."/>
        </authorList>
    </citation>
    <scope>NUCLEOTIDE SEQUENCE</scope>
    <source>
        <strain evidence="14">LF4-65</strain>
    </source>
</reference>
<dbReference type="InterPro" id="IPR040690">
    <property type="entry name" value="FtsX_ECD"/>
</dbReference>
<dbReference type="GO" id="GO:0032153">
    <property type="term" value="C:cell division site"/>
    <property type="evidence" value="ECO:0007669"/>
    <property type="project" value="TreeGrafter"/>
</dbReference>
<evidence type="ECO:0000256" key="10">
    <source>
        <dbReference type="PIRNR" id="PIRNR003097"/>
    </source>
</evidence>
<keyword evidence="5 10" id="KW-0132">Cell division</keyword>
<evidence type="ECO:0000256" key="7">
    <source>
        <dbReference type="ARBA" id="ARBA00022989"/>
    </source>
</evidence>
<dbReference type="Pfam" id="PF18075">
    <property type="entry name" value="FtsX_ECD"/>
    <property type="match status" value="1"/>
</dbReference>
<dbReference type="RefSeq" id="WP_259660745.1">
    <property type="nucleotide sequence ID" value="NZ_JAHXRI010000006.1"/>
</dbReference>
<dbReference type="AlphaFoldDB" id="A0A953N9C2"/>
<dbReference type="Gene3D" id="3.30.70.3040">
    <property type="match status" value="1"/>
</dbReference>
<dbReference type="PIRSF" id="PIRSF003097">
    <property type="entry name" value="FtsX"/>
    <property type="match status" value="1"/>
</dbReference>
<evidence type="ECO:0000256" key="3">
    <source>
        <dbReference type="ARBA" id="ARBA00021907"/>
    </source>
</evidence>
<feature type="transmembrane region" description="Helical" evidence="11">
    <location>
        <begin position="226"/>
        <end position="249"/>
    </location>
</feature>
<dbReference type="GO" id="GO:0005886">
    <property type="term" value="C:plasma membrane"/>
    <property type="evidence" value="ECO:0007669"/>
    <property type="project" value="UniProtKB-SubCell"/>
</dbReference>
<evidence type="ECO:0000259" key="12">
    <source>
        <dbReference type="Pfam" id="PF02687"/>
    </source>
</evidence>
<keyword evidence="9 10" id="KW-0131">Cell cycle</keyword>
<feature type="transmembrane region" description="Helical" evidence="11">
    <location>
        <begin position="27"/>
        <end position="48"/>
    </location>
</feature>
<feature type="domain" description="FtsX extracellular" evidence="13">
    <location>
        <begin position="62"/>
        <end position="146"/>
    </location>
</feature>
<evidence type="ECO:0000256" key="1">
    <source>
        <dbReference type="ARBA" id="ARBA00004651"/>
    </source>
</evidence>
<keyword evidence="7 11" id="KW-1133">Transmembrane helix</keyword>